<dbReference type="Proteomes" id="UP001195483">
    <property type="component" value="Unassembled WGS sequence"/>
</dbReference>
<sequence>MASGRQTCYIVGTEQEDNGVSDINSNGLRNICNEPHTLDGIITERQKTHTNIQSISIERRDAKRNKNKNVYLSYRRPNQDYGFHILSNLRRQHGIQESGENREETITEQQMHVSSLEDGEINGNDTGTRTKFIYTLPQNISLKTLIVKRVISISLAIAELSINWLILYNTHFPTGVFVSNRMSIMKLLVWISIAIDMLFASLQIVNSIGETIYEATNGMHGFRILHGWKEVVLSVIFGKIPHFMRAIFLMNASGTVIICIAFAVANMMMTTTSTAAA</sequence>
<dbReference type="EMBL" id="JAEAOA010001484">
    <property type="protein sequence ID" value="KAK3602656.1"/>
    <property type="molecule type" value="Genomic_DNA"/>
</dbReference>
<feature type="transmembrane region" description="Helical" evidence="1">
    <location>
        <begin position="187"/>
        <end position="205"/>
    </location>
</feature>
<reference evidence="2" key="2">
    <citation type="journal article" date="2021" name="Genome Biol. Evol.">
        <title>Developing a high-quality reference genome for a parasitic bivalve with doubly uniparental inheritance (Bivalvia: Unionida).</title>
        <authorList>
            <person name="Smith C.H."/>
        </authorList>
    </citation>
    <scope>NUCLEOTIDE SEQUENCE</scope>
    <source>
        <strain evidence="2">CHS0354</strain>
        <tissue evidence="2">Mantle</tissue>
    </source>
</reference>
<proteinExistence type="predicted"/>
<keyword evidence="1" id="KW-0472">Membrane</keyword>
<dbReference type="AlphaFoldDB" id="A0AAE0W5V6"/>
<accession>A0AAE0W5V6</accession>
<keyword evidence="1" id="KW-1133">Transmembrane helix</keyword>
<reference evidence="2" key="3">
    <citation type="submission" date="2023-05" db="EMBL/GenBank/DDBJ databases">
        <authorList>
            <person name="Smith C.H."/>
        </authorList>
    </citation>
    <scope>NUCLEOTIDE SEQUENCE</scope>
    <source>
        <strain evidence="2">CHS0354</strain>
        <tissue evidence="2">Mantle</tissue>
    </source>
</reference>
<comment type="caution">
    <text evidence="2">The sequence shown here is derived from an EMBL/GenBank/DDBJ whole genome shotgun (WGS) entry which is preliminary data.</text>
</comment>
<keyword evidence="3" id="KW-1185">Reference proteome</keyword>
<organism evidence="2 3">
    <name type="scientific">Potamilus streckersoni</name>
    <dbReference type="NCBI Taxonomy" id="2493646"/>
    <lineage>
        <taxon>Eukaryota</taxon>
        <taxon>Metazoa</taxon>
        <taxon>Spiralia</taxon>
        <taxon>Lophotrochozoa</taxon>
        <taxon>Mollusca</taxon>
        <taxon>Bivalvia</taxon>
        <taxon>Autobranchia</taxon>
        <taxon>Heteroconchia</taxon>
        <taxon>Palaeoheterodonta</taxon>
        <taxon>Unionida</taxon>
        <taxon>Unionoidea</taxon>
        <taxon>Unionidae</taxon>
        <taxon>Ambleminae</taxon>
        <taxon>Lampsilini</taxon>
        <taxon>Potamilus</taxon>
    </lineage>
</organism>
<feature type="transmembrane region" description="Helical" evidence="1">
    <location>
        <begin position="246"/>
        <end position="269"/>
    </location>
</feature>
<protein>
    <submittedName>
        <fullName evidence="2">Uncharacterized protein</fullName>
    </submittedName>
</protein>
<evidence type="ECO:0000313" key="2">
    <source>
        <dbReference type="EMBL" id="KAK3602656.1"/>
    </source>
</evidence>
<keyword evidence="1" id="KW-0812">Transmembrane</keyword>
<evidence type="ECO:0000256" key="1">
    <source>
        <dbReference type="SAM" id="Phobius"/>
    </source>
</evidence>
<feature type="transmembrane region" description="Helical" evidence="1">
    <location>
        <begin position="150"/>
        <end position="167"/>
    </location>
</feature>
<reference evidence="2" key="1">
    <citation type="journal article" date="2021" name="Genome Biol. Evol.">
        <title>A High-Quality Reference Genome for a Parasitic Bivalve with Doubly Uniparental Inheritance (Bivalvia: Unionida).</title>
        <authorList>
            <person name="Smith C.H."/>
        </authorList>
    </citation>
    <scope>NUCLEOTIDE SEQUENCE</scope>
    <source>
        <strain evidence="2">CHS0354</strain>
    </source>
</reference>
<gene>
    <name evidence="2" type="ORF">CHS0354_024979</name>
</gene>
<evidence type="ECO:0000313" key="3">
    <source>
        <dbReference type="Proteomes" id="UP001195483"/>
    </source>
</evidence>
<name>A0AAE0W5V6_9BIVA</name>